<dbReference type="InterPro" id="IPR009061">
    <property type="entry name" value="DNA-bd_dom_put_sf"/>
</dbReference>
<evidence type="ECO:0000259" key="2">
    <source>
        <dbReference type="PROSITE" id="PS50937"/>
    </source>
</evidence>
<proteinExistence type="predicted"/>
<dbReference type="SMART" id="SM00422">
    <property type="entry name" value="HTH_MERR"/>
    <property type="match status" value="2"/>
</dbReference>
<name>A0A0T5ZWQ4_UNCKA</name>
<evidence type="ECO:0000313" key="3">
    <source>
        <dbReference type="EMBL" id="KRT67235.1"/>
    </source>
</evidence>
<reference evidence="3 4" key="1">
    <citation type="submission" date="2015-05" db="EMBL/GenBank/DDBJ databases">
        <title>Critical biogeochemical functions in the subsurface are associated with bacteria from new phyla and little studied lineages.</title>
        <authorList>
            <person name="Hug L.A."/>
            <person name="Thomas B.C."/>
            <person name="Sharon I."/>
            <person name="Brown C.T."/>
            <person name="Sharma R."/>
            <person name="Hettich R.L."/>
            <person name="Wilkins M.J."/>
            <person name="Williams K.H."/>
            <person name="Singh A."/>
            <person name="Banfield J.F."/>
        </authorList>
    </citation>
    <scope>NUCLEOTIDE SEQUENCE [LARGE SCALE GENOMIC DNA]</scope>
    <source>
        <strain evidence="3">CSP1-7</strain>
    </source>
</reference>
<dbReference type="InterPro" id="IPR047057">
    <property type="entry name" value="MerR_fam"/>
</dbReference>
<dbReference type="SUPFAM" id="SSF46955">
    <property type="entry name" value="Putative DNA-binding domain"/>
    <property type="match status" value="2"/>
</dbReference>
<dbReference type="Proteomes" id="UP000051297">
    <property type="component" value="Unassembled WGS sequence"/>
</dbReference>
<dbReference type="GO" id="GO:0003700">
    <property type="term" value="F:DNA-binding transcription factor activity"/>
    <property type="evidence" value="ECO:0007669"/>
    <property type="project" value="InterPro"/>
</dbReference>
<dbReference type="PROSITE" id="PS50937">
    <property type="entry name" value="HTH_MERR_2"/>
    <property type="match status" value="2"/>
</dbReference>
<dbReference type="PROSITE" id="PS00552">
    <property type="entry name" value="HTH_MERR_1"/>
    <property type="match status" value="1"/>
</dbReference>
<dbReference type="InterPro" id="IPR000551">
    <property type="entry name" value="MerR-type_HTH_dom"/>
</dbReference>
<feature type="domain" description="HTH merR-type" evidence="2">
    <location>
        <begin position="12"/>
        <end position="56"/>
    </location>
</feature>
<sequence>MNSSLPGSTDNLYPISEAARILGIHPSTLRLWESQGLISPDRTPGGDRRYRLADLQDLLSRKNDGRLKENGGGVPPEERSYTISEAAQFLGVHPSTLRLWEEQRLVTPSRTPGGDRRFSFRQLEDILRRQSDGRRKAEEIKVAEPAPRSYEKIKVRQLEHYQLPSRTRLAATRVFILGLAILVSWFVWNSVPDLTRERVKRAFVPDIDNPIVDVNDALEYVVENDRVAWLKSKFPFLTDFLKVSQDALFNTARFLGTVFFGNGDDYFISPTGDASFNSVNSGTISVPSLNVENLTVTGTTTGVTGTGGGGGLATGGDADTLEGQPGSYYLDLGNEIGTCANCLTTAEIDESTLSISAANADTIDFLDSLQFLRSDVGDTGTGNYIFEDDVTLGLSSADTLVINSAIGSDLIPDTNVEYDLGSAGIRWGVGYFDEVVVNTLSAGASDISGTISSDFSINTDNASADIQDATLTFIRGTESPNAVLRWDSTNDRYRFESFPLYLDSDLLVAGGTIDLSNSAKAVSLANAANALNFDSDTLVIDAFSNFVGIGTSTPGTPLDVNGNINVQAGNNYEIDGWAIIGSDGLGDNNYLFSAQDSLSVRNWQDTADLLVIENGGDVTVGGDLTVSGGEIFLTPITSSGSTTEGTVYYDSDNDKLFVYANGAFQRLATDMTKYTATDTALANAGYVEIAHNQSTNDLSLTAWYYDSLLGQWRTIENFTTVISQDLQ</sequence>
<evidence type="ECO:0000313" key="4">
    <source>
        <dbReference type="Proteomes" id="UP000051297"/>
    </source>
</evidence>
<dbReference type="CDD" id="cd04761">
    <property type="entry name" value="HTH_MerR-SF"/>
    <property type="match status" value="1"/>
</dbReference>
<feature type="domain" description="HTH merR-type" evidence="2">
    <location>
        <begin position="80"/>
        <end position="124"/>
    </location>
</feature>
<gene>
    <name evidence="3" type="ORF">XU08_C0006G0022</name>
</gene>
<dbReference type="STRING" id="1576480.XU08_C0006G0022"/>
<dbReference type="AlphaFoldDB" id="A0A0T5ZWQ4"/>
<evidence type="ECO:0000256" key="1">
    <source>
        <dbReference type="ARBA" id="ARBA00023125"/>
    </source>
</evidence>
<protein>
    <submittedName>
        <fullName evidence="3">MerR family transcriptional regulator</fullName>
    </submittedName>
</protein>
<dbReference type="PANTHER" id="PTHR30204:SF58">
    <property type="entry name" value="HTH-TYPE TRANSCRIPTIONAL REGULATOR YFMP"/>
    <property type="match status" value="1"/>
</dbReference>
<dbReference type="GO" id="GO:0003677">
    <property type="term" value="F:DNA binding"/>
    <property type="evidence" value="ECO:0007669"/>
    <property type="project" value="UniProtKB-KW"/>
</dbReference>
<dbReference type="Pfam" id="PF00376">
    <property type="entry name" value="MerR"/>
    <property type="match status" value="2"/>
</dbReference>
<dbReference type="Gene3D" id="1.10.1660.10">
    <property type="match status" value="2"/>
</dbReference>
<dbReference type="EMBL" id="LDXK01000006">
    <property type="protein sequence ID" value="KRT67235.1"/>
    <property type="molecule type" value="Genomic_DNA"/>
</dbReference>
<accession>A0A0T5ZWQ4</accession>
<organism evidence="3 4">
    <name type="scientific">candidate division WWE3 bacterium CSP1-7</name>
    <dbReference type="NCBI Taxonomy" id="1576480"/>
    <lineage>
        <taxon>Bacteria</taxon>
        <taxon>Katanobacteria</taxon>
    </lineage>
</organism>
<comment type="caution">
    <text evidence="3">The sequence shown here is derived from an EMBL/GenBank/DDBJ whole genome shotgun (WGS) entry which is preliminary data.</text>
</comment>
<feature type="non-terminal residue" evidence="3">
    <location>
        <position position="727"/>
    </location>
</feature>
<keyword evidence="1" id="KW-0238">DNA-binding</keyword>
<dbReference type="PANTHER" id="PTHR30204">
    <property type="entry name" value="REDOX-CYCLING DRUG-SENSING TRANSCRIPTIONAL ACTIVATOR SOXR"/>
    <property type="match status" value="1"/>
</dbReference>